<keyword evidence="3" id="KW-1185">Reference proteome</keyword>
<dbReference type="Proteomes" id="UP001235712">
    <property type="component" value="Unassembled WGS sequence"/>
</dbReference>
<evidence type="ECO:0000256" key="1">
    <source>
        <dbReference type="SAM" id="SignalP"/>
    </source>
</evidence>
<protein>
    <recommendedName>
        <fullName evidence="4">Secreted protein</fullName>
    </recommendedName>
</protein>
<proteinExistence type="predicted"/>
<dbReference type="PROSITE" id="PS51318">
    <property type="entry name" value="TAT"/>
    <property type="match status" value="1"/>
</dbReference>
<name>A0ABT9NX61_9ACTN</name>
<dbReference type="InterPro" id="IPR006311">
    <property type="entry name" value="TAT_signal"/>
</dbReference>
<comment type="caution">
    <text evidence="2">The sequence shown here is derived from an EMBL/GenBank/DDBJ whole genome shotgun (WGS) entry which is preliminary data.</text>
</comment>
<keyword evidence="1" id="KW-0732">Signal</keyword>
<evidence type="ECO:0000313" key="2">
    <source>
        <dbReference type="EMBL" id="MDP9825011.1"/>
    </source>
</evidence>
<feature type="chain" id="PRO_5047493176" description="Secreted protein" evidence="1">
    <location>
        <begin position="44"/>
        <end position="168"/>
    </location>
</feature>
<organism evidence="2 3">
    <name type="scientific">Kineosporia succinea</name>
    <dbReference type="NCBI Taxonomy" id="84632"/>
    <lineage>
        <taxon>Bacteria</taxon>
        <taxon>Bacillati</taxon>
        <taxon>Actinomycetota</taxon>
        <taxon>Actinomycetes</taxon>
        <taxon>Kineosporiales</taxon>
        <taxon>Kineosporiaceae</taxon>
        <taxon>Kineosporia</taxon>
    </lineage>
</organism>
<gene>
    <name evidence="2" type="ORF">J2S57_000760</name>
</gene>
<dbReference type="RefSeq" id="WP_307238351.1">
    <property type="nucleotide sequence ID" value="NZ_JAUSQZ010000001.1"/>
</dbReference>
<feature type="signal peptide" evidence="1">
    <location>
        <begin position="1"/>
        <end position="43"/>
    </location>
</feature>
<sequence>MSENIESGSTPSRRSALRLGAATAATAAAAVGLSALGTPSALAAASSGPQPGLNGQRVKVPGNGAVFLIMDGYRRWIPNPATYDSLFRNWSGIVSDTGVINIPEGTALTSGATLGRAQGGTAVYLFSNGTKRWVTSPAAMDKYYFNWNRVVTLPAVTVDSVPTGASLS</sequence>
<accession>A0ABT9NX61</accession>
<reference evidence="2 3" key="1">
    <citation type="submission" date="2023-07" db="EMBL/GenBank/DDBJ databases">
        <title>Sequencing the genomes of 1000 actinobacteria strains.</title>
        <authorList>
            <person name="Klenk H.-P."/>
        </authorList>
    </citation>
    <scope>NUCLEOTIDE SEQUENCE [LARGE SCALE GENOMIC DNA]</scope>
    <source>
        <strain evidence="2 3">DSM 44388</strain>
    </source>
</reference>
<evidence type="ECO:0000313" key="3">
    <source>
        <dbReference type="Proteomes" id="UP001235712"/>
    </source>
</evidence>
<dbReference type="EMBL" id="JAUSQZ010000001">
    <property type="protein sequence ID" value="MDP9825011.1"/>
    <property type="molecule type" value="Genomic_DNA"/>
</dbReference>
<evidence type="ECO:0008006" key="4">
    <source>
        <dbReference type="Google" id="ProtNLM"/>
    </source>
</evidence>